<evidence type="ECO:0008006" key="8">
    <source>
        <dbReference type="Google" id="ProtNLM"/>
    </source>
</evidence>
<evidence type="ECO:0000256" key="6">
    <source>
        <dbReference type="SAM" id="Phobius"/>
    </source>
</evidence>
<evidence type="ECO:0000256" key="5">
    <source>
        <dbReference type="SAM" id="MobiDB-lite"/>
    </source>
</evidence>
<dbReference type="EMBL" id="HBKQ01006908">
    <property type="protein sequence ID" value="CAE2211213.1"/>
    <property type="molecule type" value="Transcribed_RNA"/>
</dbReference>
<evidence type="ECO:0000256" key="3">
    <source>
        <dbReference type="ARBA" id="ARBA00022989"/>
    </source>
</evidence>
<proteinExistence type="predicted"/>
<gene>
    <name evidence="7" type="ORF">OAUR00152_LOCUS4609</name>
</gene>
<feature type="transmembrane region" description="Helical" evidence="6">
    <location>
        <begin position="288"/>
        <end position="308"/>
    </location>
</feature>
<sequence>MFRLGGNDEGGISPPIAGDGDVESEEVVFGGGIADEYDFRGQDREMLLLDNEYDIDGVASEIEERRESNDSAGGIHLVIASALMRRLGHIYAVASALVLVIAVPILIITAYRDYHDRPDFAAFNSAGTFVLVTVVMSNFQIYRQLTSWYMPNVQKFVVRILWMVPLYAVQSWLSLRFRDARIYIDTLRDLYEAFVVQSFVYYLIELIGGEVELIAILQGKDEHYGEHHSPMKYIFRKWEMGVEFMLQCKYGVLQYVVVKTLATLATAALEPLGLYGEGVFDLQKGYTYISFAINVSQMWALYCLVMLYHASSEELRQPRNWHPLGKFLCVKGVVFFTWWQSVGIFFLRSHGIIGDLGPNWAADDVANALQDYLVCVEMFFFAIAHSFTFTHKEYMPTEEELRNAGNPFENDGESDDAAYRPPTARTLHTPMDFKDAFWSSTVPNETLEEIKRLRNVSDEVRDLSNEPNMISMASLQRYAESI</sequence>
<feature type="transmembrane region" description="Helical" evidence="6">
    <location>
        <begin position="250"/>
        <end position="268"/>
    </location>
</feature>
<accession>A0A7S4HW65</accession>
<feature type="transmembrane region" description="Helical" evidence="6">
    <location>
        <begin position="90"/>
        <end position="108"/>
    </location>
</feature>
<keyword evidence="4 6" id="KW-0472">Membrane</keyword>
<dbReference type="SMART" id="SM01417">
    <property type="entry name" value="Solute_trans_a"/>
    <property type="match status" value="1"/>
</dbReference>
<dbReference type="PANTHER" id="PTHR23423">
    <property type="entry name" value="ORGANIC SOLUTE TRANSPORTER-RELATED"/>
    <property type="match status" value="1"/>
</dbReference>
<keyword evidence="3 6" id="KW-1133">Transmembrane helix</keyword>
<dbReference type="InterPro" id="IPR005178">
    <property type="entry name" value="Ostalpha/TMEM184C"/>
</dbReference>
<feature type="transmembrane region" description="Helical" evidence="6">
    <location>
        <begin position="328"/>
        <end position="349"/>
    </location>
</feature>
<keyword evidence="2 6" id="KW-0812">Transmembrane</keyword>
<comment type="subcellular location">
    <subcellularLocation>
        <location evidence="1">Membrane</location>
        <topology evidence="1">Multi-pass membrane protein</topology>
    </subcellularLocation>
</comment>
<dbReference type="GO" id="GO:0016020">
    <property type="term" value="C:membrane"/>
    <property type="evidence" value="ECO:0007669"/>
    <property type="project" value="UniProtKB-SubCell"/>
</dbReference>
<evidence type="ECO:0000313" key="7">
    <source>
        <dbReference type="EMBL" id="CAE2211213.1"/>
    </source>
</evidence>
<dbReference type="Pfam" id="PF03619">
    <property type="entry name" value="Solute_trans_a"/>
    <property type="match status" value="1"/>
</dbReference>
<name>A0A7S4HW65_9STRA</name>
<organism evidence="7">
    <name type="scientific">Odontella aurita</name>
    <dbReference type="NCBI Taxonomy" id="265563"/>
    <lineage>
        <taxon>Eukaryota</taxon>
        <taxon>Sar</taxon>
        <taxon>Stramenopiles</taxon>
        <taxon>Ochrophyta</taxon>
        <taxon>Bacillariophyta</taxon>
        <taxon>Mediophyceae</taxon>
        <taxon>Biddulphiophycidae</taxon>
        <taxon>Eupodiscales</taxon>
        <taxon>Odontellaceae</taxon>
        <taxon>Odontella</taxon>
    </lineage>
</organism>
<feature type="region of interest" description="Disordered" evidence="5">
    <location>
        <begin position="1"/>
        <end position="22"/>
    </location>
</feature>
<evidence type="ECO:0000256" key="4">
    <source>
        <dbReference type="ARBA" id="ARBA00023136"/>
    </source>
</evidence>
<feature type="transmembrane region" description="Helical" evidence="6">
    <location>
        <begin position="120"/>
        <end position="141"/>
    </location>
</feature>
<evidence type="ECO:0000256" key="1">
    <source>
        <dbReference type="ARBA" id="ARBA00004141"/>
    </source>
</evidence>
<reference evidence="7" key="1">
    <citation type="submission" date="2021-01" db="EMBL/GenBank/DDBJ databases">
        <authorList>
            <person name="Corre E."/>
            <person name="Pelletier E."/>
            <person name="Niang G."/>
            <person name="Scheremetjew M."/>
            <person name="Finn R."/>
            <person name="Kale V."/>
            <person name="Holt S."/>
            <person name="Cochrane G."/>
            <person name="Meng A."/>
            <person name="Brown T."/>
            <person name="Cohen L."/>
        </authorList>
    </citation>
    <scope>NUCLEOTIDE SEQUENCE</scope>
    <source>
        <strain evidence="7">Isolate 1302-5</strain>
    </source>
</reference>
<dbReference type="AlphaFoldDB" id="A0A7S4HW65"/>
<evidence type="ECO:0000256" key="2">
    <source>
        <dbReference type="ARBA" id="ARBA00022692"/>
    </source>
</evidence>
<feature type="transmembrane region" description="Helical" evidence="6">
    <location>
        <begin position="156"/>
        <end position="175"/>
    </location>
</feature>
<protein>
    <recommendedName>
        <fullName evidence="8">Transmembrane protein 184C</fullName>
    </recommendedName>
</protein>